<feature type="domain" description="DNA methylase N-4/N-6" evidence="9">
    <location>
        <begin position="25"/>
        <end position="322"/>
    </location>
</feature>
<reference evidence="10" key="1">
    <citation type="journal article" date="2021" name="PeerJ">
        <title>Extensive microbial diversity within the chicken gut microbiome revealed by metagenomics and culture.</title>
        <authorList>
            <person name="Gilroy R."/>
            <person name="Ravi A."/>
            <person name="Getino M."/>
            <person name="Pursley I."/>
            <person name="Horton D.L."/>
            <person name="Alikhan N.F."/>
            <person name="Baker D."/>
            <person name="Gharbi K."/>
            <person name="Hall N."/>
            <person name="Watson M."/>
            <person name="Adriaenssens E.M."/>
            <person name="Foster-Nyarko E."/>
            <person name="Jarju S."/>
            <person name="Secka A."/>
            <person name="Antonio M."/>
            <person name="Oren A."/>
            <person name="Chaudhuri R.R."/>
            <person name="La Ragione R."/>
            <person name="Hildebrand F."/>
            <person name="Pallen M.J."/>
        </authorList>
    </citation>
    <scope>NUCLEOTIDE SEQUENCE</scope>
    <source>
        <strain evidence="10">CHK186-16707</strain>
    </source>
</reference>
<comment type="catalytic activity">
    <reaction evidence="7">
        <text>a 2'-deoxycytidine in DNA + S-adenosyl-L-methionine = an N(4)-methyl-2'-deoxycytidine in DNA + S-adenosyl-L-homocysteine + H(+)</text>
        <dbReference type="Rhea" id="RHEA:16857"/>
        <dbReference type="Rhea" id="RHEA-COMP:11369"/>
        <dbReference type="Rhea" id="RHEA-COMP:13674"/>
        <dbReference type="ChEBI" id="CHEBI:15378"/>
        <dbReference type="ChEBI" id="CHEBI:57856"/>
        <dbReference type="ChEBI" id="CHEBI:59789"/>
        <dbReference type="ChEBI" id="CHEBI:85452"/>
        <dbReference type="ChEBI" id="CHEBI:137933"/>
        <dbReference type="EC" id="2.1.1.113"/>
    </reaction>
</comment>
<dbReference type="Proteomes" id="UP000824225">
    <property type="component" value="Unassembled WGS sequence"/>
</dbReference>
<comment type="similarity">
    <text evidence="1">Belongs to the N(4)/N(6)-methyltransferase family. N(4) subfamily.</text>
</comment>
<proteinExistence type="inferred from homology"/>
<evidence type="ECO:0000256" key="4">
    <source>
        <dbReference type="ARBA" id="ARBA00022691"/>
    </source>
</evidence>
<dbReference type="GO" id="GO:0003677">
    <property type="term" value="F:DNA binding"/>
    <property type="evidence" value="ECO:0007669"/>
    <property type="project" value="UniProtKB-KW"/>
</dbReference>
<evidence type="ECO:0000256" key="8">
    <source>
        <dbReference type="RuleBase" id="RU362026"/>
    </source>
</evidence>
<dbReference type="AlphaFoldDB" id="A0A9D2KMN4"/>
<keyword evidence="6" id="KW-0238">DNA-binding</keyword>
<sequence>MSAGNGTILTGDALAMLRMLPDQSVQCCVTSPPYWGLRDYGVPGQIGLESSPQEYVTALLPIFYEVHRVLRNDGTLWLNLGDSYIGYHGNKKAHGAAPSDKPGYREGMRSTSVGADGLKNKDLAGIPWRVAFALQDAGWYLRCDCIWAKPNPMPESVRDRPTRAHEYLFLFSKSERYFYDHEAVREPAVAANTHDYTLQDGCQPAHKGNRNQGDDERVVKRHSVRPGVDTKGGNQGQGQLTYSRYTRNRRSVWSIATHPFPDTHFATFPPALIRPCILAGAPAGSVVLDPFFGAGTVGVVCVEEGRRYLGVELNPEYVAMAEQRIGQARPKGPRQISLMDWGECLWNG</sequence>
<evidence type="ECO:0000313" key="11">
    <source>
        <dbReference type="Proteomes" id="UP000824225"/>
    </source>
</evidence>
<dbReference type="GO" id="GO:0015667">
    <property type="term" value="F:site-specific DNA-methyltransferase (cytosine-N4-specific) activity"/>
    <property type="evidence" value="ECO:0007669"/>
    <property type="project" value="UniProtKB-EC"/>
</dbReference>
<evidence type="ECO:0000256" key="7">
    <source>
        <dbReference type="ARBA" id="ARBA00049120"/>
    </source>
</evidence>
<dbReference type="PRINTS" id="PR00508">
    <property type="entry name" value="S21N4MTFRASE"/>
</dbReference>
<accession>A0A9D2KMN4</accession>
<evidence type="ECO:0000256" key="2">
    <source>
        <dbReference type="ARBA" id="ARBA00022603"/>
    </source>
</evidence>
<evidence type="ECO:0000256" key="6">
    <source>
        <dbReference type="ARBA" id="ARBA00023125"/>
    </source>
</evidence>
<keyword evidence="4" id="KW-0949">S-adenosyl-L-methionine</keyword>
<name>A0A9D2KMN4_9BACT</name>
<comment type="caution">
    <text evidence="10">The sequence shown here is derived from an EMBL/GenBank/DDBJ whole genome shotgun (WGS) entry which is preliminary data.</text>
</comment>
<dbReference type="InterPro" id="IPR017985">
    <property type="entry name" value="MeTrfase_CN4_CS"/>
</dbReference>
<dbReference type="SUPFAM" id="SSF53335">
    <property type="entry name" value="S-adenosyl-L-methionine-dependent methyltransferases"/>
    <property type="match status" value="1"/>
</dbReference>
<dbReference type="InterPro" id="IPR001091">
    <property type="entry name" value="RM_Methyltransferase"/>
</dbReference>
<keyword evidence="3" id="KW-0808">Transferase</keyword>
<dbReference type="EMBL" id="DXAN01000025">
    <property type="protein sequence ID" value="HJA09077.1"/>
    <property type="molecule type" value="Genomic_DNA"/>
</dbReference>
<keyword evidence="5" id="KW-0680">Restriction system</keyword>
<dbReference type="Pfam" id="PF01555">
    <property type="entry name" value="N6_N4_Mtase"/>
    <property type="match status" value="1"/>
</dbReference>
<evidence type="ECO:0000259" key="9">
    <source>
        <dbReference type="Pfam" id="PF01555"/>
    </source>
</evidence>
<dbReference type="GO" id="GO:0032259">
    <property type="term" value="P:methylation"/>
    <property type="evidence" value="ECO:0007669"/>
    <property type="project" value="UniProtKB-KW"/>
</dbReference>
<evidence type="ECO:0000313" key="10">
    <source>
        <dbReference type="EMBL" id="HJA09077.1"/>
    </source>
</evidence>
<dbReference type="EC" id="2.1.1.-" evidence="8"/>
<protein>
    <recommendedName>
        <fullName evidence="8">Methyltransferase</fullName>
        <ecNumber evidence="8">2.1.1.-</ecNumber>
    </recommendedName>
</protein>
<reference evidence="10" key="2">
    <citation type="submission" date="2021-04" db="EMBL/GenBank/DDBJ databases">
        <authorList>
            <person name="Gilroy R."/>
        </authorList>
    </citation>
    <scope>NUCLEOTIDE SEQUENCE</scope>
    <source>
        <strain evidence="10">CHK186-16707</strain>
    </source>
</reference>
<organism evidence="10 11">
    <name type="scientific">Candidatus Mailhella merdigallinarum</name>
    <dbReference type="NCBI Taxonomy" id="2838658"/>
    <lineage>
        <taxon>Bacteria</taxon>
        <taxon>Pseudomonadati</taxon>
        <taxon>Thermodesulfobacteriota</taxon>
        <taxon>Desulfovibrionia</taxon>
        <taxon>Desulfovibrionales</taxon>
        <taxon>Desulfovibrionaceae</taxon>
        <taxon>Mailhella</taxon>
    </lineage>
</organism>
<gene>
    <name evidence="10" type="ORF">H9962_07805</name>
</gene>
<dbReference type="InterPro" id="IPR002941">
    <property type="entry name" value="DNA_methylase_N4/N6"/>
</dbReference>
<dbReference type="GO" id="GO:0008170">
    <property type="term" value="F:N-methyltransferase activity"/>
    <property type="evidence" value="ECO:0007669"/>
    <property type="project" value="InterPro"/>
</dbReference>
<evidence type="ECO:0000256" key="5">
    <source>
        <dbReference type="ARBA" id="ARBA00022747"/>
    </source>
</evidence>
<evidence type="ECO:0000256" key="1">
    <source>
        <dbReference type="ARBA" id="ARBA00010203"/>
    </source>
</evidence>
<keyword evidence="2" id="KW-0489">Methyltransferase</keyword>
<dbReference type="InterPro" id="IPR029063">
    <property type="entry name" value="SAM-dependent_MTases_sf"/>
</dbReference>
<dbReference type="PROSITE" id="PS00093">
    <property type="entry name" value="N4_MTASE"/>
    <property type="match status" value="1"/>
</dbReference>
<dbReference type="GO" id="GO:0009307">
    <property type="term" value="P:DNA restriction-modification system"/>
    <property type="evidence" value="ECO:0007669"/>
    <property type="project" value="UniProtKB-KW"/>
</dbReference>
<dbReference type="Gene3D" id="3.40.50.150">
    <property type="entry name" value="Vaccinia Virus protein VP39"/>
    <property type="match status" value="1"/>
</dbReference>
<evidence type="ECO:0000256" key="3">
    <source>
        <dbReference type="ARBA" id="ARBA00022679"/>
    </source>
</evidence>